<evidence type="ECO:0000313" key="6">
    <source>
        <dbReference type="EMBL" id="MDQ0505154.1"/>
    </source>
</evidence>
<keyword evidence="4" id="KW-0411">Iron-sulfur</keyword>
<reference evidence="6 7" key="1">
    <citation type="submission" date="2023-07" db="EMBL/GenBank/DDBJ databases">
        <title>Genomic Encyclopedia of Type Strains, Phase IV (KMG-IV): sequencing the most valuable type-strain genomes for metagenomic binning, comparative biology and taxonomic classification.</title>
        <authorList>
            <person name="Goeker M."/>
        </authorList>
    </citation>
    <scope>NUCLEOTIDE SEQUENCE [LARGE SCALE GENOMIC DNA]</scope>
    <source>
        <strain evidence="6 7">DSM 3770</strain>
    </source>
</reference>
<accession>A0ABU0LDH0</accession>
<dbReference type="PROSITE" id="PS51296">
    <property type="entry name" value="RIESKE"/>
    <property type="match status" value="1"/>
</dbReference>
<dbReference type="Gene3D" id="2.102.10.10">
    <property type="entry name" value="Rieske [2Fe-2S] iron-sulphur domain"/>
    <property type="match status" value="1"/>
</dbReference>
<keyword evidence="7" id="KW-1185">Reference proteome</keyword>
<comment type="caution">
    <text evidence="6">The sequence shown here is derived from an EMBL/GenBank/DDBJ whole genome shotgun (WGS) entry which is preliminary data.</text>
</comment>
<evidence type="ECO:0000256" key="4">
    <source>
        <dbReference type="ARBA" id="ARBA00023014"/>
    </source>
</evidence>
<keyword evidence="6" id="KW-0560">Oxidoreductase</keyword>
<organism evidence="6 7">
    <name type="scientific">Xanthobacter agilis</name>
    <dbReference type="NCBI Taxonomy" id="47492"/>
    <lineage>
        <taxon>Bacteria</taxon>
        <taxon>Pseudomonadati</taxon>
        <taxon>Pseudomonadota</taxon>
        <taxon>Alphaproteobacteria</taxon>
        <taxon>Hyphomicrobiales</taxon>
        <taxon>Xanthobacteraceae</taxon>
        <taxon>Xanthobacter</taxon>
    </lineage>
</organism>
<feature type="domain" description="Rieske" evidence="5">
    <location>
        <begin position="1"/>
        <end position="80"/>
    </location>
</feature>
<dbReference type="SUPFAM" id="SSF50022">
    <property type="entry name" value="ISP domain"/>
    <property type="match status" value="1"/>
</dbReference>
<keyword evidence="2" id="KW-0479">Metal-binding</keyword>
<keyword evidence="1" id="KW-0001">2Fe-2S</keyword>
<evidence type="ECO:0000256" key="1">
    <source>
        <dbReference type="ARBA" id="ARBA00022714"/>
    </source>
</evidence>
<gene>
    <name evidence="6" type="ORF">QOZ94_001936</name>
</gene>
<dbReference type="PANTHER" id="PTHR21496">
    <property type="entry name" value="FERREDOXIN-RELATED"/>
    <property type="match status" value="1"/>
</dbReference>
<proteinExistence type="predicted"/>
<dbReference type="PANTHER" id="PTHR21496:SF23">
    <property type="entry name" value="3-PHENYLPROPIONATE_CINNAMIC ACID DIOXYGENASE FERREDOXIN SUBUNIT"/>
    <property type="match status" value="1"/>
</dbReference>
<dbReference type="InterPro" id="IPR017941">
    <property type="entry name" value="Rieske_2Fe-2S"/>
</dbReference>
<evidence type="ECO:0000259" key="5">
    <source>
        <dbReference type="PROSITE" id="PS51296"/>
    </source>
</evidence>
<dbReference type="GO" id="GO:0051213">
    <property type="term" value="F:dioxygenase activity"/>
    <property type="evidence" value="ECO:0007669"/>
    <property type="project" value="UniProtKB-KW"/>
</dbReference>
<keyword evidence="3" id="KW-0408">Iron</keyword>
<dbReference type="InterPro" id="IPR036922">
    <property type="entry name" value="Rieske_2Fe-2S_sf"/>
</dbReference>
<dbReference type="NCBIfam" id="NF007422">
    <property type="entry name" value="PRK09965.1"/>
    <property type="match status" value="1"/>
</dbReference>
<dbReference type="CDD" id="cd03528">
    <property type="entry name" value="Rieske_RO_ferredoxin"/>
    <property type="match status" value="1"/>
</dbReference>
<dbReference type="Pfam" id="PF00355">
    <property type="entry name" value="Rieske"/>
    <property type="match status" value="1"/>
</dbReference>
<sequence>MDTSPAIAVFNLDGAFYALADLCTHGNASMAEGYLEDDCTVECPVHTARFCLKTGKALTQPATIDLATFAVEVEGNDIYVLMPQGGA</sequence>
<evidence type="ECO:0000313" key="7">
    <source>
        <dbReference type="Proteomes" id="UP001241747"/>
    </source>
</evidence>
<keyword evidence="6" id="KW-0223">Dioxygenase</keyword>
<protein>
    <submittedName>
        <fullName evidence="6">3-phenylpropionate/trans-cinnamate dioxygenase ferredoxin subunit</fullName>
    </submittedName>
</protein>
<dbReference type="Proteomes" id="UP001241747">
    <property type="component" value="Unassembled WGS sequence"/>
</dbReference>
<name>A0ABU0LDH0_XANAG</name>
<evidence type="ECO:0000256" key="2">
    <source>
        <dbReference type="ARBA" id="ARBA00022723"/>
    </source>
</evidence>
<dbReference type="EMBL" id="JAUSVY010000003">
    <property type="protein sequence ID" value="MDQ0505154.1"/>
    <property type="molecule type" value="Genomic_DNA"/>
</dbReference>
<evidence type="ECO:0000256" key="3">
    <source>
        <dbReference type="ARBA" id="ARBA00023004"/>
    </source>
</evidence>